<keyword evidence="3" id="KW-0378">Hydrolase</keyword>
<dbReference type="AlphaFoldDB" id="T1JED1"/>
<dbReference type="eggNOG" id="KOG3721">
    <property type="taxonomic scope" value="Eukaryota"/>
</dbReference>
<dbReference type="GO" id="GO:0003676">
    <property type="term" value="F:nucleic acid binding"/>
    <property type="evidence" value="ECO:0007669"/>
    <property type="project" value="InterPro"/>
</dbReference>
<dbReference type="Pfam" id="PF01223">
    <property type="entry name" value="Endonuclease_NS"/>
    <property type="match status" value="1"/>
</dbReference>
<evidence type="ECO:0000256" key="4">
    <source>
        <dbReference type="SAM" id="MobiDB-lite"/>
    </source>
</evidence>
<dbReference type="PANTHER" id="PTHR13966:SF5">
    <property type="entry name" value="ENDONUCLEASE G, MITOCHONDRIAL"/>
    <property type="match status" value="1"/>
</dbReference>
<dbReference type="GO" id="GO:0000014">
    <property type="term" value="F:single-stranded DNA endodeoxyribonuclease activity"/>
    <property type="evidence" value="ECO:0007669"/>
    <property type="project" value="TreeGrafter"/>
</dbReference>
<organism evidence="7 8">
    <name type="scientific">Strigamia maritima</name>
    <name type="common">European centipede</name>
    <name type="synonym">Geophilus maritimus</name>
    <dbReference type="NCBI Taxonomy" id="126957"/>
    <lineage>
        <taxon>Eukaryota</taxon>
        <taxon>Metazoa</taxon>
        <taxon>Ecdysozoa</taxon>
        <taxon>Arthropoda</taxon>
        <taxon>Myriapoda</taxon>
        <taxon>Chilopoda</taxon>
        <taxon>Pleurostigmophora</taxon>
        <taxon>Geophilomorpha</taxon>
        <taxon>Linotaeniidae</taxon>
        <taxon>Strigamia</taxon>
    </lineage>
</organism>
<dbReference type="EMBL" id="JH432116">
    <property type="status" value="NOT_ANNOTATED_CDS"/>
    <property type="molecule type" value="Genomic_DNA"/>
</dbReference>
<dbReference type="STRING" id="126957.T1JED1"/>
<dbReference type="GO" id="GO:0005634">
    <property type="term" value="C:nucleus"/>
    <property type="evidence" value="ECO:0007669"/>
    <property type="project" value="TreeGrafter"/>
</dbReference>
<dbReference type="SMART" id="SM00892">
    <property type="entry name" value="Endonuclease_NS"/>
    <property type="match status" value="1"/>
</dbReference>
<evidence type="ECO:0000259" key="6">
    <source>
        <dbReference type="SMART" id="SM00892"/>
    </source>
</evidence>
<evidence type="ECO:0000256" key="1">
    <source>
        <dbReference type="ARBA" id="ARBA00010052"/>
    </source>
</evidence>
<keyword evidence="8" id="KW-1185">Reference proteome</keyword>
<dbReference type="Gene3D" id="3.40.570.10">
    <property type="entry name" value="Extracellular Endonuclease, subunit A"/>
    <property type="match status" value="1"/>
</dbReference>
<dbReference type="PANTHER" id="PTHR13966">
    <property type="entry name" value="ENDONUCLEASE RELATED"/>
    <property type="match status" value="1"/>
</dbReference>
<dbReference type="Proteomes" id="UP000014500">
    <property type="component" value="Unassembled WGS sequence"/>
</dbReference>
<evidence type="ECO:0000313" key="7">
    <source>
        <dbReference type="EnsemblMetazoa" id="SMAR012174-PA"/>
    </source>
</evidence>
<dbReference type="InterPro" id="IPR040255">
    <property type="entry name" value="Non-specific_endonuclease"/>
</dbReference>
<dbReference type="InterPro" id="IPR044925">
    <property type="entry name" value="His-Me_finger_sf"/>
</dbReference>
<protein>
    <submittedName>
        <fullName evidence="7">Uncharacterized protein</fullName>
    </submittedName>
</protein>
<comment type="similarity">
    <text evidence="1">Belongs to the DNA/RNA non-specific endonuclease family.</text>
</comment>
<feature type="region of interest" description="Disordered" evidence="4">
    <location>
        <begin position="457"/>
        <end position="479"/>
    </location>
</feature>
<accession>T1JED1</accession>
<dbReference type="GO" id="GO:0005743">
    <property type="term" value="C:mitochondrial inner membrane"/>
    <property type="evidence" value="ECO:0007669"/>
    <property type="project" value="TreeGrafter"/>
</dbReference>
<dbReference type="PhylomeDB" id="T1JED1"/>
<keyword evidence="2" id="KW-0540">Nuclease</keyword>
<reference evidence="8" key="1">
    <citation type="submission" date="2011-05" db="EMBL/GenBank/DDBJ databases">
        <authorList>
            <person name="Richards S.R."/>
            <person name="Qu J."/>
            <person name="Jiang H."/>
            <person name="Jhangiani S.N."/>
            <person name="Agravi P."/>
            <person name="Goodspeed R."/>
            <person name="Gross S."/>
            <person name="Mandapat C."/>
            <person name="Jackson L."/>
            <person name="Mathew T."/>
            <person name="Pu L."/>
            <person name="Thornton R."/>
            <person name="Saada N."/>
            <person name="Wilczek-Boney K.B."/>
            <person name="Lee S."/>
            <person name="Kovar C."/>
            <person name="Wu Y."/>
            <person name="Scherer S.E."/>
            <person name="Worley K.C."/>
            <person name="Muzny D.M."/>
            <person name="Gibbs R."/>
        </authorList>
    </citation>
    <scope>NUCLEOTIDE SEQUENCE</scope>
    <source>
        <strain evidence="8">Brora</strain>
    </source>
</reference>
<keyword evidence="3" id="KW-0255">Endonuclease</keyword>
<dbReference type="EnsemblMetazoa" id="SMAR012174-RA">
    <property type="protein sequence ID" value="SMAR012174-PA"/>
    <property type="gene ID" value="SMAR012174"/>
</dbReference>
<proteinExistence type="inferred from homology"/>
<name>T1JED1_STRMM</name>
<dbReference type="SMART" id="SM00477">
    <property type="entry name" value="NUC"/>
    <property type="match status" value="1"/>
</dbReference>
<dbReference type="InterPro" id="IPR044929">
    <property type="entry name" value="DNA/RNA_non-sp_Endonuclease_sf"/>
</dbReference>
<dbReference type="HOGENOM" id="CLU_570289_0_0_1"/>
<evidence type="ECO:0000256" key="3">
    <source>
        <dbReference type="ARBA" id="ARBA00022759"/>
    </source>
</evidence>
<evidence type="ECO:0000259" key="5">
    <source>
        <dbReference type="SMART" id="SM00477"/>
    </source>
</evidence>
<evidence type="ECO:0000256" key="2">
    <source>
        <dbReference type="ARBA" id="ARBA00022722"/>
    </source>
</evidence>
<evidence type="ECO:0000313" key="8">
    <source>
        <dbReference type="Proteomes" id="UP000014500"/>
    </source>
</evidence>
<dbReference type="GO" id="GO:0006309">
    <property type="term" value="P:apoptotic DNA fragmentation"/>
    <property type="evidence" value="ECO:0007669"/>
    <property type="project" value="TreeGrafter"/>
</dbReference>
<dbReference type="GO" id="GO:0046872">
    <property type="term" value="F:metal ion binding"/>
    <property type="evidence" value="ECO:0007669"/>
    <property type="project" value="InterPro"/>
</dbReference>
<sequence length="479" mass="54571">MIYIHALLDSLTSTINFFLFLFFKFKPIEQANFAIIKNSKIYFDNIIKSEKIFKYFKFLSKLTYYYRNIINKRKFQVETKIAENHLILMFHLRVFYLASTAGLAGCLCGAIADTLRTKFLKVNAQPQPQDEAEAILWGGDNAAVNPYYQEDDQEAHVHHHGAHHHEAVGGAHEIGAVGGGAHEGGAVGGVPAPIPAPAVQGGLQWLPFEMGGPVFPHPEVPSRSILEYKDFLLCYDNQTKTPAWTLEHVTKENAESLYVIDRPKREECRIPKEFRSGRGDYDANPGISSCFRQLLLAPEELHTDDRTDPHVFTNVAAFIKNETASNLMKDFNKYIRFLSKHHCNIYILSGTLYLPAKRNDGKWYMDYNLIGPKQVGIPTAFFKAILAENGDGRTFRLECFKFPNSVNGYRPDTKFGDLHCTRKELQKEAGFLIFEEVSDGKITERNLHPEFLREMLDPERHRPCPPPPRPRSQCPLDHE</sequence>
<feature type="domain" description="ENPP1-3/EXOG-like endonuclease/phosphodiesterase" evidence="5">
    <location>
        <begin position="228"/>
        <end position="440"/>
    </location>
</feature>
<dbReference type="InterPro" id="IPR001604">
    <property type="entry name" value="Endo_G_ENPP1-like_dom"/>
</dbReference>
<reference evidence="7" key="2">
    <citation type="submission" date="2015-02" db="UniProtKB">
        <authorList>
            <consortium name="EnsemblMetazoa"/>
        </authorList>
    </citation>
    <scope>IDENTIFICATION</scope>
</reference>
<dbReference type="GO" id="GO:0004521">
    <property type="term" value="F:RNA endonuclease activity"/>
    <property type="evidence" value="ECO:0007669"/>
    <property type="project" value="TreeGrafter"/>
</dbReference>
<feature type="domain" description="DNA/RNA non-specific endonuclease/pyrophosphatase/phosphodiesterase" evidence="6">
    <location>
        <begin position="227"/>
        <end position="440"/>
    </location>
</feature>
<dbReference type="InterPro" id="IPR020821">
    <property type="entry name" value="ENPP1-3/EXOG-like_nuc-like"/>
</dbReference>
<dbReference type="SUPFAM" id="SSF54060">
    <property type="entry name" value="His-Me finger endonucleases"/>
    <property type="match status" value="1"/>
</dbReference>